<dbReference type="FunFam" id="3.40.250.10:FF:000004">
    <property type="entry name" value="M-phase inducer phosphatase 1 isoform X1"/>
    <property type="match status" value="1"/>
</dbReference>
<organism evidence="11 12">
    <name type="scientific">Gasterosteus aculeatus aculeatus</name>
    <name type="common">three-spined stickleback</name>
    <dbReference type="NCBI Taxonomy" id="481459"/>
    <lineage>
        <taxon>Eukaryota</taxon>
        <taxon>Metazoa</taxon>
        <taxon>Chordata</taxon>
        <taxon>Craniata</taxon>
        <taxon>Vertebrata</taxon>
        <taxon>Euteleostomi</taxon>
        <taxon>Actinopterygii</taxon>
        <taxon>Neopterygii</taxon>
        <taxon>Teleostei</taxon>
        <taxon>Neoteleostei</taxon>
        <taxon>Acanthomorphata</taxon>
        <taxon>Eupercaria</taxon>
        <taxon>Perciformes</taxon>
        <taxon>Cottioidei</taxon>
        <taxon>Gasterosteales</taxon>
        <taxon>Gasterosteidae</taxon>
        <taxon>Gasterosteus</taxon>
    </lineage>
</organism>
<feature type="compositionally biased region" description="Polar residues" evidence="8">
    <location>
        <begin position="415"/>
        <end position="427"/>
    </location>
</feature>
<feature type="signal peptide" evidence="9">
    <location>
        <begin position="1"/>
        <end position="17"/>
    </location>
</feature>
<evidence type="ECO:0000256" key="2">
    <source>
        <dbReference type="ARBA" id="ARBA00022618"/>
    </source>
</evidence>
<evidence type="ECO:0000256" key="6">
    <source>
        <dbReference type="ARBA" id="ARBA00023306"/>
    </source>
</evidence>
<evidence type="ECO:0000256" key="4">
    <source>
        <dbReference type="ARBA" id="ARBA00022801"/>
    </source>
</evidence>
<keyword evidence="12" id="KW-1185">Reference proteome</keyword>
<dbReference type="PRINTS" id="PR00716">
    <property type="entry name" value="MPIPHPHTASE"/>
</dbReference>
<accession>A0AAQ4R3E9</accession>
<evidence type="ECO:0000256" key="3">
    <source>
        <dbReference type="ARBA" id="ARBA00022776"/>
    </source>
</evidence>
<dbReference type="PROSITE" id="PS50206">
    <property type="entry name" value="RHODANESE_3"/>
    <property type="match status" value="1"/>
</dbReference>
<dbReference type="GO" id="GO:0000086">
    <property type="term" value="P:G2/M transition of mitotic cell cycle"/>
    <property type="evidence" value="ECO:0007669"/>
    <property type="project" value="TreeGrafter"/>
</dbReference>
<dbReference type="InterPro" id="IPR036873">
    <property type="entry name" value="Rhodanese-like_dom_sf"/>
</dbReference>
<comment type="similarity">
    <text evidence="1 7">Belongs to the MPI phosphatase family.</text>
</comment>
<keyword evidence="9" id="KW-0732">Signal</keyword>
<dbReference type="Proteomes" id="UP000007635">
    <property type="component" value="Chromosome XV"/>
</dbReference>
<name>A0AAQ4R3E9_GASAC</name>
<dbReference type="AlphaFoldDB" id="A0AAQ4R3E9"/>
<feature type="domain" description="Rhodanese" evidence="10">
    <location>
        <begin position="499"/>
        <end position="606"/>
    </location>
</feature>
<feature type="chain" id="PRO_5042973098" description="M-phase inducer phosphatase" evidence="9">
    <location>
        <begin position="18"/>
        <end position="635"/>
    </location>
</feature>
<dbReference type="GO" id="GO:0010971">
    <property type="term" value="P:positive regulation of G2/M transition of mitotic cell cycle"/>
    <property type="evidence" value="ECO:0007669"/>
    <property type="project" value="TreeGrafter"/>
</dbReference>
<keyword evidence="6 7" id="KW-0131">Cell cycle</keyword>
<dbReference type="Gene3D" id="3.40.250.10">
    <property type="entry name" value="Rhodanese-like domain"/>
    <property type="match status" value="1"/>
</dbReference>
<dbReference type="EC" id="3.1.3.48" evidence="7"/>
<evidence type="ECO:0000259" key="10">
    <source>
        <dbReference type="PROSITE" id="PS50206"/>
    </source>
</evidence>
<keyword evidence="3 7" id="KW-0498">Mitosis</keyword>
<evidence type="ECO:0000256" key="5">
    <source>
        <dbReference type="ARBA" id="ARBA00022912"/>
    </source>
</evidence>
<evidence type="ECO:0000256" key="1">
    <source>
        <dbReference type="ARBA" id="ARBA00011065"/>
    </source>
</evidence>
<keyword evidence="5 7" id="KW-0904">Protein phosphatase</keyword>
<dbReference type="Pfam" id="PF06617">
    <property type="entry name" value="M-inducer_phosp"/>
    <property type="match status" value="1"/>
</dbReference>
<dbReference type="GeneTree" id="ENSGT00940000158524"/>
<proteinExistence type="inferred from homology"/>
<comment type="function">
    <text evidence="7">Tyrosine protein phosphatase which functions as a dosage-dependent inducer of mitotic progression.</text>
</comment>
<evidence type="ECO:0000313" key="11">
    <source>
        <dbReference type="Ensembl" id="ENSGACP00000056741.1"/>
    </source>
</evidence>
<dbReference type="GO" id="GO:0004725">
    <property type="term" value="F:protein tyrosine phosphatase activity"/>
    <property type="evidence" value="ECO:0007669"/>
    <property type="project" value="UniProtKB-UniRule"/>
</dbReference>
<dbReference type="InterPro" id="IPR000751">
    <property type="entry name" value="MPI_Phosphatase"/>
</dbReference>
<evidence type="ECO:0000256" key="7">
    <source>
        <dbReference type="RuleBase" id="RU368028"/>
    </source>
</evidence>
<dbReference type="PANTHER" id="PTHR10828:SF76">
    <property type="entry name" value="M-PHASE INDUCER PHOSPHATASE"/>
    <property type="match status" value="1"/>
</dbReference>
<reference evidence="11" key="2">
    <citation type="submission" date="2025-08" db="UniProtKB">
        <authorList>
            <consortium name="Ensembl"/>
        </authorList>
    </citation>
    <scope>IDENTIFICATION</scope>
</reference>
<keyword evidence="2 7" id="KW-0132">Cell division</keyword>
<reference evidence="11 12" key="1">
    <citation type="journal article" date="2021" name="G3 (Bethesda)">
        <title>Improved contiguity of the threespine stickleback genome using long-read sequencing.</title>
        <authorList>
            <person name="Nath S."/>
            <person name="Shaw D.E."/>
            <person name="White M.A."/>
        </authorList>
    </citation>
    <scope>NUCLEOTIDE SEQUENCE [LARGE SCALE GENOMIC DNA]</scope>
    <source>
        <strain evidence="11 12">Lake Benthic</strain>
    </source>
</reference>
<dbReference type="GO" id="GO:0110032">
    <property type="term" value="P:positive regulation of G2/MI transition of meiotic cell cycle"/>
    <property type="evidence" value="ECO:0007669"/>
    <property type="project" value="TreeGrafter"/>
</dbReference>
<dbReference type="SUPFAM" id="SSF52821">
    <property type="entry name" value="Rhodanese/Cell cycle control phosphatase"/>
    <property type="match status" value="1"/>
</dbReference>
<sequence length="635" mass="70479">MDLIAFFIIWSLSQMWGVGPRGTSPGKFIKLHLHRGCKSRRYFTRTKTVGSSTSRRATPSAGFKHVGRVKMESDDIFVATSPVSAVLKRRPDAIPGLSSLFLPELGTKNSHCRDLLSPGPATVLSPVTNLALDMNNLAVLGSLCDTPKRRKHAPLEKIPSFASDVSSDAGLGMDPPSPMDAVELDDSFEKAIQQSSRVVNERMPIRRINSLPLQLQCYSPSLKGQETDSHRYGIFGQPPSKMSAATSSHCENKENMPEEGFEFKKPTKPVSRCRIRSFNGSRSKDAFARRPSSAPALMFSPPPIQHLDFFDSSPVFVRRPSLLTDEDEDDGFLEVLDDNMENDSAMPMGMASLLTAPLVTDGSGEDSPVIHCRPRSLFRSPSAPGPLPSRPCAKRPDHPGDENTPVRVKRRRSVAGTQVTSVEQNPESPRLSCSLLQRSKSCCQTDIEKLLDGEDGSSELIGDFTKPFVLPTVEGKHQDLKYITPDTMVAALSSQFDQLVEQVIVMDCRYPYEFDGGHIKGALNLHQEDQVEDFLLKAPIVPSCPDKRVVIIFHCEFSSERGPRMCRFVRERDRAVNEYPVLHYPELYILKGGYKDFFPHFQVCFASASSLKLLLTEGTRLLLLSDSDHDHCTTI</sequence>
<comment type="catalytic activity">
    <reaction evidence="7">
        <text>O-phospho-L-tyrosyl-[protein] + H2O = L-tyrosyl-[protein] + phosphate</text>
        <dbReference type="Rhea" id="RHEA:10684"/>
        <dbReference type="Rhea" id="RHEA-COMP:10136"/>
        <dbReference type="Rhea" id="RHEA-COMP:20101"/>
        <dbReference type="ChEBI" id="CHEBI:15377"/>
        <dbReference type="ChEBI" id="CHEBI:43474"/>
        <dbReference type="ChEBI" id="CHEBI:46858"/>
        <dbReference type="ChEBI" id="CHEBI:61978"/>
        <dbReference type="EC" id="3.1.3.48"/>
    </reaction>
</comment>
<evidence type="ECO:0000256" key="8">
    <source>
        <dbReference type="SAM" id="MobiDB-lite"/>
    </source>
</evidence>
<dbReference type="Pfam" id="PF00581">
    <property type="entry name" value="Rhodanese"/>
    <property type="match status" value="1"/>
</dbReference>
<keyword evidence="4 7" id="KW-0378">Hydrolase</keyword>
<dbReference type="SMART" id="SM00450">
    <property type="entry name" value="RHOD"/>
    <property type="match status" value="1"/>
</dbReference>
<dbReference type="CDD" id="cd01530">
    <property type="entry name" value="Cdc25"/>
    <property type="match status" value="1"/>
</dbReference>
<protein>
    <recommendedName>
        <fullName evidence="7">M-phase inducer phosphatase</fullName>
        <ecNumber evidence="7">3.1.3.48</ecNumber>
    </recommendedName>
</protein>
<evidence type="ECO:0000313" key="12">
    <source>
        <dbReference type="Proteomes" id="UP000007635"/>
    </source>
</evidence>
<dbReference type="GO" id="GO:0051301">
    <property type="term" value="P:cell division"/>
    <property type="evidence" value="ECO:0007669"/>
    <property type="project" value="UniProtKB-UniRule"/>
</dbReference>
<evidence type="ECO:0000256" key="9">
    <source>
        <dbReference type="SAM" id="SignalP"/>
    </source>
</evidence>
<reference evidence="11" key="3">
    <citation type="submission" date="2025-09" db="UniProtKB">
        <authorList>
            <consortium name="Ensembl"/>
        </authorList>
    </citation>
    <scope>IDENTIFICATION</scope>
</reference>
<dbReference type="GO" id="GO:0005634">
    <property type="term" value="C:nucleus"/>
    <property type="evidence" value="ECO:0007669"/>
    <property type="project" value="TreeGrafter"/>
</dbReference>
<dbReference type="InterPro" id="IPR001763">
    <property type="entry name" value="Rhodanese-like_dom"/>
</dbReference>
<dbReference type="GO" id="GO:0005737">
    <property type="term" value="C:cytoplasm"/>
    <property type="evidence" value="ECO:0007669"/>
    <property type="project" value="TreeGrafter"/>
</dbReference>
<feature type="region of interest" description="Disordered" evidence="8">
    <location>
        <begin position="374"/>
        <end position="427"/>
    </location>
</feature>
<dbReference type="Ensembl" id="ENSGACT00000073914.1">
    <property type="protein sequence ID" value="ENSGACP00000056741.1"/>
    <property type="gene ID" value="ENSGACG00000004851.2"/>
</dbReference>
<dbReference type="PANTHER" id="PTHR10828">
    <property type="entry name" value="M-PHASE INDUCER PHOSPHATASE DUAL SPECIFICITY PHOSPHATASE CDC25"/>
    <property type="match status" value="1"/>
</dbReference>